<dbReference type="Proteomes" id="UP000824890">
    <property type="component" value="Unassembled WGS sequence"/>
</dbReference>
<sequence>MMIEYPKYILERNWVYGKETVQFVVNLNFHRPKIHSSPSIFYLLPPHSQISDKEKKTLSNQNGGSSIMDDAADEQSEVRRRRHHHTNSHRHPQKTSTLLCLLQWKTLLPLLPHGISLRSHGSVATWFGPNIGVLLLNKYLLFYYGFRYPIFLTMTHTLSCAPTAPP</sequence>
<accession>A0ABQ8BX65</accession>
<comment type="caution">
    <text evidence="2">The sequence shown here is derived from an EMBL/GenBank/DDBJ whole genome shotgun (WGS) entry which is preliminary data.</text>
</comment>
<gene>
    <name evidence="2" type="ORF">HID58_032403</name>
</gene>
<proteinExistence type="predicted"/>
<feature type="region of interest" description="Disordered" evidence="1">
    <location>
        <begin position="53"/>
        <end position="92"/>
    </location>
</feature>
<protein>
    <submittedName>
        <fullName evidence="2">Uncharacterized protein</fullName>
    </submittedName>
</protein>
<reference evidence="2 3" key="1">
    <citation type="submission" date="2021-05" db="EMBL/GenBank/DDBJ databases">
        <title>Genome Assembly of Synthetic Allotetraploid Brassica napus Reveals Homoeologous Exchanges between Subgenomes.</title>
        <authorList>
            <person name="Davis J.T."/>
        </authorList>
    </citation>
    <scope>NUCLEOTIDE SEQUENCE [LARGE SCALE GENOMIC DNA]</scope>
    <source>
        <strain evidence="3">cv. Da-Ae</strain>
        <tissue evidence="2">Seedling</tissue>
    </source>
</reference>
<organism evidence="2 3">
    <name type="scientific">Brassica napus</name>
    <name type="common">Rape</name>
    <dbReference type="NCBI Taxonomy" id="3708"/>
    <lineage>
        <taxon>Eukaryota</taxon>
        <taxon>Viridiplantae</taxon>
        <taxon>Streptophyta</taxon>
        <taxon>Embryophyta</taxon>
        <taxon>Tracheophyta</taxon>
        <taxon>Spermatophyta</taxon>
        <taxon>Magnoliopsida</taxon>
        <taxon>eudicotyledons</taxon>
        <taxon>Gunneridae</taxon>
        <taxon>Pentapetalae</taxon>
        <taxon>rosids</taxon>
        <taxon>malvids</taxon>
        <taxon>Brassicales</taxon>
        <taxon>Brassicaceae</taxon>
        <taxon>Brassiceae</taxon>
        <taxon>Brassica</taxon>
    </lineage>
</organism>
<evidence type="ECO:0000313" key="2">
    <source>
        <dbReference type="EMBL" id="KAH0909082.1"/>
    </source>
</evidence>
<evidence type="ECO:0000313" key="3">
    <source>
        <dbReference type="Proteomes" id="UP000824890"/>
    </source>
</evidence>
<keyword evidence="3" id="KW-1185">Reference proteome</keyword>
<dbReference type="EMBL" id="JAGKQM010000009">
    <property type="protein sequence ID" value="KAH0909082.1"/>
    <property type="molecule type" value="Genomic_DNA"/>
</dbReference>
<feature type="compositionally biased region" description="Basic residues" evidence="1">
    <location>
        <begin position="79"/>
        <end position="92"/>
    </location>
</feature>
<evidence type="ECO:0000256" key="1">
    <source>
        <dbReference type="SAM" id="MobiDB-lite"/>
    </source>
</evidence>
<name>A0ABQ8BX65_BRANA</name>